<evidence type="ECO:0000259" key="2">
    <source>
        <dbReference type="Pfam" id="PF13474"/>
    </source>
</evidence>
<dbReference type="Gene3D" id="3.10.450.50">
    <property type="match status" value="1"/>
</dbReference>
<dbReference type="SUPFAM" id="SSF54427">
    <property type="entry name" value="NTF2-like"/>
    <property type="match status" value="1"/>
</dbReference>
<dbReference type="InterPro" id="IPR037401">
    <property type="entry name" value="SnoaL-like"/>
</dbReference>
<evidence type="ECO:0000256" key="1">
    <source>
        <dbReference type="SAM" id="Coils"/>
    </source>
</evidence>
<evidence type="ECO:0000313" key="3">
    <source>
        <dbReference type="EMBL" id="CAA9446816.1"/>
    </source>
</evidence>
<keyword evidence="1" id="KW-0175">Coiled coil</keyword>
<name>A0A6J4QUF8_9ACTN</name>
<protein>
    <recommendedName>
        <fullName evidence="2">SnoaL-like domain-containing protein</fullName>
    </recommendedName>
</protein>
<dbReference type="AlphaFoldDB" id="A0A6J4QUF8"/>
<dbReference type="Pfam" id="PF13474">
    <property type="entry name" value="SnoaL_3"/>
    <property type="match status" value="1"/>
</dbReference>
<feature type="coiled-coil region" evidence="1">
    <location>
        <begin position="10"/>
        <end position="37"/>
    </location>
</feature>
<reference evidence="3" key="1">
    <citation type="submission" date="2020-02" db="EMBL/GenBank/DDBJ databases">
        <authorList>
            <person name="Meier V. D."/>
        </authorList>
    </citation>
    <scope>NUCLEOTIDE SEQUENCE</scope>
    <source>
        <strain evidence="3">AVDCRST_MAG02</strain>
    </source>
</reference>
<sequence length="158" mass="17646">MDNVEKGDQMDNVGRERNGAEEELRQLVLERVEAVRTKDPVPLDARQAEDVVTFEVIPSLVSRGKDMGRGATRQWFDSYNGPIGYEVRDREIVAEGDVGFCWFVYHVTGTTVAGTEVSMWVRATLGCRRIGGRWVIVHDHESVPFDPETGEAIIGLAP</sequence>
<dbReference type="EMBL" id="CADCVH010000012">
    <property type="protein sequence ID" value="CAA9446816.1"/>
    <property type="molecule type" value="Genomic_DNA"/>
</dbReference>
<dbReference type="InterPro" id="IPR032710">
    <property type="entry name" value="NTF2-like_dom_sf"/>
</dbReference>
<organism evidence="3">
    <name type="scientific">uncultured Rubrobacteraceae bacterium</name>
    <dbReference type="NCBI Taxonomy" id="349277"/>
    <lineage>
        <taxon>Bacteria</taxon>
        <taxon>Bacillati</taxon>
        <taxon>Actinomycetota</taxon>
        <taxon>Rubrobacteria</taxon>
        <taxon>Rubrobacterales</taxon>
        <taxon>Rubrobacteraceae</taxon>
        <taxon>environmental samples</taxon>
    </lineage>
</organism>
<feature type="domain" description="SnoaL-like" evidence="2">
    <location>
        <begin position="26"/>
        <end position="145"/>
    </location>
</feature>
<proteinExistence type="predicted"/>
<gene>
    <name evidence="3" type="ORF">AVDCRST_MAG02-466</name>
</gene>
<accession>A0A6J4QUF8</accession>